<dbReference type="Proteomes" id="UP000799770">
    <property type="component" value="Unassembled WGS sequence"/>
</dbReference>
<dbReference type="PANTHER" id="PTHR42080">
    <property type="entry name" value="SRR1 DOMAIN-CONTAINING PROTEIN"/>
    <property type="match status" value="1"/>
</dbReference>
<protein>
    <submittedName>
        <fullName evidence="1">Uncharacterized protein</fullName>
    </submittedName>
</protein>
<gene>
    <name evidence="1" type="ORF">BDV96DRAFT_602110</name>
</gene>
<proteinExistence type="predicted"/>
<organism evidence="1 2">
    <name type="scientific">Lophiotrema nucula</name>
    <dbReference type="NCBI Taxonomy" id="690887"/>
    <lineage>
        <taxon>Eukaryota</taxon>
        <taxon>Fungi</taxon>
        <taxon>Dikarya</taxon>
        <taxon>Ascomycota</taxon>
        <taxon>Pezizomycotina</taxon>
        <taxon>Dothideomycetes</taxon>
        <taxon>Pleosporomycetidae</taxon>
        <taxon>Pleosporales</taxon>
        <taxon>Lophiotremataceae</taxon>
        <taxon>Lophiotrema</taxon>
    </lineage>
</organism>
<evidence type="ECO:0000313" key="1">
    <source>
        <dbReference type="EMBL" id="KAF2112726.1"/>
    </source>
</evidence>
<sequence length="386" mass="44681">MSDPKHNTECETYLVFDFDKINKAHNGGYTFTRERLAKSRKLIMDIKEIQAEQQGRQLRQKRYVDSIEDKEVQRIYSVEIDDIFGITVTLHIDTDFEYMVGLYGLFGLANNNPLQSFNDEPERSVLRYCPFYPTKTRRDVESGQPLELLYNHIATYNKDWRDSGYSKLIEDALIKSLPAMPEVDKVVCFNIKSFDHSSAYSHSHHLAARKIAEVIGHVQGENRKGVQEIPVYLQSKFYTREIQKVLPALEYRLLDYCTAEGLEMVDEKTFVIALEPYDETMQACIGLTDGLGPAGMLTVQRSIDHEKWWSGQTLPTSKAAHPLDAWITTAELRYRKNCIQIPFETVKDNPWFDLNTPRFEGLAPTTDGRHDYRLEWLFRKKELSSG</sequence>
<evidence type="ECO:0000313" key="2">
    <source>
        <dbReference type="Proteomes" id="UP000799770"/>
    </source>
</evidence>
<dbReference type="OrthoDB" id="5230585at2759"/>
<keyword evidence="2" id="KW-1185">Reference proteome</keyword>
<dbReference type="PANTHER" id="PTHR42080:SF1">
    <property type="entry name" value="SRR1-LIKE DOMAIN-CONTAINING PROTEIN"/>
    <property type="match status" value="1"/>
</dbReference>
<dbReference type="AlphaFoldDB" id="A0A6A5Z0W2"/>
<reference evidence="1" key="1">
    <citation type="journal article" date="2020" name="Stud. Mycol.">
        <title>101 Dothideomycetes genomes: a test case for predicting lifestyles and emergence of pathogens.</title>
        <authorList>
            <person name="Haridas S."/>
            <person name="Albert R."/>
            <person name="Binder M."/>
            <person name="Bloem J."/>
            <person name="Labutti K."/>
            <person name="Salamov A."/>
            <person name="Andreopoulos B."/>
            <person name="Baker S."/>
            <person name="Barry K."/>
            <person name="Bills G."/>
            <person name="Bluhm B."/>
            <person name="Cannon C."/>
            <person name="Castanera R."/>
            <person name="Culley D."/>
            <person name="Daum C."/>
            <person name="Ezra D."/>
            <person name="Gonzalez J."/>
            <person name="Henrissat B."/>
            <person name="Kuo A."/>
            <person name="Liang C."/>
            <person name="Lipzen A."/>
            <person name="Lutzoni F."/>
            <person name="Magnuson J."/>
            <person name="Mondo S."/>
            <person name="Nolan M."/>
            <person name="Ohm R."/>
            <person name="Pangilinan J."/>
            <person name="Park H.-J."/>
            <person name="Ramirez L."/>
            <person name="Alfaro M."/>
            <person name="Sun H."/>
            <person name="Tritt A."/>
            <person name="Yoshinaga Y."/>
            <person name="Zwiers L.-H."/>
            <person name="Turgeon B."/>
            <person name="Goodwin S."/>
            <person name="Spatafora J."/>
            <person name="Crous P."/>
            <person name="Grigoriev I."/>
        </authorList>
    </citation>
    <scope>NUCLEOTIDE SEQUENCE</scope>
    <source>
        <strain evidence="1">CBS 627.86</strain>
    </source>
</reference>
<name>A0A6A5Z0W2_9PLEO</name>
<accession>A0A6A5Z0W2</accession>
<dbReference type="EMBL" id="ML977330">
    <property type="protein sequence ID" value="KAF2112726.1"/>
    <property type="molecule type" value="Genomic_DNA"/>
</dbReference>